<evidence type="ECO:0000256" key="3">
    <source>
        <dbReference type="ARBA" id="ARBA00022630"/>
    </source>
</evidence>
<evidence type="ECO:0000313" key="6">
    <source>
        <dbReference type="EMBL" id="MBM6739102.1"/>
    </source>
</evidence>
<protein>
    <recommendedName>
        <fullName evidence="2">Probable nitronate monooxygenase</fullName>
    </recommendedName>
</protein>
<dbReference type="PANTHER" id="PTHR32332:SF18">
    <property type="entry name" value="2-NITROPROPANE DIOXYGENASE"/>
    <property type="match status" value="1"/>
</dbReference>
<dbReference type="Proteomes" id="UP000716906">
    <property type="component" value="Unassembled WGS sequence"/>
</dbReference>
<evidence type="ECO:0000256" key="4">
    <source>
        <dbReference type="ARBA" id="ARBA00022643"/>
    </source>
</evidence>
<dbReference type="RefSeq" id="WP_138303888.1">
    <property type="nucleotide sequence ID" value="NZ_JACLYY010000016.1"/>
</dbReference>
<dbReference type="CDD" id="cd04730">
    <property type="entry name" value="NPD_like"/>
    <property type="match status" value="1"/>
</dbReference>
<gene>
    <name evidence="6" type="ORF">H7U36_13515</name>
</gene>
<dbReference type="PANTHER" id="PTHR32332">
    <property type="entry name" value="2-NITROPROPANE DIOXYGENASE"/>
    <property type="match status" value="1"/>
</dbReference>
<evidence type="ECO:0000256" key="2">
    <source>
        <dbReference type="ARBA" id="ARBA00013457"/>
    </source>
</evidence>
<keyword evidence="5" id="KW-0560">Oxidoreductase</keyword>
<dbReference type="SUPFAM" id="SSF51412">
    <property type="entry name" value="Inosine monophosphate dehydrogenase (IMPDH)"/>
    <property type="match status" value="1"/>
</dbReference>
<comment type="caution">
    <text evidence="6">The sequence shown here is derived from an EMBL/GenBank/DDBJ whole genome shotgun (WGS) entry which is preliminary data.</text>
</comment>
<keyword evidence="3" id="KW-0285">Flavoprotein</keyword>
<accession>A0ABS2EBS6</accession>
<name>A0ABS2EBS6_9FIRM</name>
<dbReference type="InterPro" id="IPR013785">
    <property type="entry name" value="Aldolase_TIM"/>
</dbReference>
<keyword evidence="4" id="KW-0288">FMN</keyword>
<evidence type="ECO:0000256" key="1">
    <source>
        <dbReference type="ARBA" id="ARBA00003535"/>
    </source>
</evidence>
<sequence>MEIKPLKLGEREARLPLIQGGMGVGISLGGLAGAVAREGGVGIISTAQIGFREPDFDRDSLGANLRAVKKELDRARAIAPEGVIGFNIMVASRCYEEYVKATVAAGADIIISGAGLPMDLPKAAAEAAREAGRETEPALAPIVSTEKAARVVLRYWDKKYKRMPDLLVVEGPLAGGHLGFTREQLDQFVEPGQAASEEISPAYEEEIRAIFKTVLSFEEKYETRIPVALAGGIDNRERARKAFDLGADAIQVASRFVTTEECDADIRYKEAYIRAGKEDIVIVKSPVGMPGRAIRNRFMERVMGGEKIPHSPCHRCLHTCNPAEIPYCITDALVSAAKGDVENALLFCGAGAWKADRIETVREVIQSLFIGS</sequence>
<reference evidence="6 7" key="1">
    <citation type="journal article" date="2021" name="Sci. Rep.">
        <title>The distribution of antibiotic resistance genes in chicken gut microbiota commensals.</title>
        <authorList>
            <person name="Juricova H."/>
            <person name="Matiasovicova J."/>
            <person name="Kubasova T."/>
            <person name="Cejkova D."/>
            <person name="Rychlik I."/>
        </authorList>
    </citation>
    <scope>NUCLEOTIDE SEQUENCE [LARGE SCALE GENOMIC DNA]</scope>
    <source>
        <strain evidence="6 7">An773</strain>
    </source>
</reference>
<dbReference type="Gene3D" id="3.20.20.70">
    <property type="entry name" value="Aldolase class I"/>
    <property type="match status" value="1"/>
</dbReference>
<comment type="function">
    <text evidence="1">Nitronate monooxygenase that uses molecular oxygen to catalyze the oxidative denitrification of alkyl nitronates. Acts on propionate 3-nitronate (P3N), the presumed physiological substrate. Probably functions in the detoxification of P3N, a metabolic poison produced by plants and fungi as a defense mechanism.</text>
</comment>
<dbReference type="GO" id="GO:0004497">
    <property type="term" value="F:monooxygenase activity"/>
    <property type="evidence" value="ECO:0007669"/>
    <property type="project" value="UniProtKB-KW"/>
</dbReference>
<keyword evidence="6" id="KW-0503">Monooxygenase</keyword>
<dbReference type="EMBL" id="JACLYY010000016">
    <property type="protein sequence ID" value="MBM6739102.1"/>
    <property type="molecule type" value="Genomic_DNA"/>
</dbReference>
<dbReference type="Pfam" id="PF03060">
    <property type="entry name" value="NMO"/>
    <property type="match status" value="1"/>
</dbReference>
<proteinExistence type="predicted"/>
<evidence type="ECO:0000313" key="7">
    <source>
        <dbReference type="Proteomes" id="UP000716906"/>
    </source>
</evidence>
<dbReference type="InterPro" id="IPR004136">
    <property type="entry name" value="NMO"/>
</dbReference>
<keyword evidence="7" id="KW-1185">Reference proteome</keyword>
<organism evidence="6 7">
    <name type="scientific">Faecalicatena fissicatena</name>
    <dbReference type="NCBI Taxonomy" id="290055"/>
    <lineage>
        <taxon>Bacteria</taxon>
        <taxon>Bacillati</taxon>
        <taxon>Bacillota</taxon>
        <taxon>Clostridia</taxon>
        <taxon>Lachnospirales</taxon>
        <taxon>Lachnospiraceae</taxon>
        <taxon>Faecalicatena</taxon>
    </lineage>
</organism>
<evidence type="ECO:0000256" key="5">
    <source>
        <dbReference type="ARBA" id="ARBA00023002"/>
    </source>
</evidence>